<gene>
    <name evidence="1" type="ORF">FRX31_018411</name>
</gene>
<evidence type="ECO:0000313" key="2">
    <source>
        <dbReference type="Proteomes" id="UP000554482"/>
    </source>
</evidence>
<dbReference type="EMBL" id="JABWDY010022025">
    <property type="protein sequence ID" value="KAF5192002.1"/>
    <property type="molecule type" value="Genomic_DNA"/>
</dbReference>
<evidence type="ECO:0000313" key="1">
    <source>
        <dbReference type="EMBL" id="KAF5192002.1"/>
    </source>
</evidence>
<dbReference type="AlphaFoldDB" id="A0A7J6W629"/>
<dbReference type="Proteomes" id="UP000554482">
    <property type="component" value="Unassembled WGS sequence"/>
</dbReference>
<organism evidence="1 2">
    <name type="scientific">Thalictrum thalictroides</name>
    <name type="common">Rue-anemone</name>
    <name type="synonym">Anemone thalictroides</name>
    <dbReference type="NCBI Taxonomy" id="46969"/>
    <lineage>
        <taxon>Eukaryota</taxon>
        <taxon>Viridiplantae</taxon>
        <taxon>Streptophyta</taxon>
        <taxon>Embryophyta</taxon>
        <taxon>Tracheophyta</taxon>
        <taxon>Spermatophyta</taxon>
        <taxon>Magnoliopsida</taxon>
        <taxon>Ranunculales</taxon>
        <taxon>Ranunculaceae</taxon>
        <taxon>Thalictroideae</taxon>
        <taxon>Thalictrum</taxon>
    </lineage>
</organism>
<protein>
    <submittedName>
        <fullName evidence="1">Uncharacterized protein</fullName>
    </submittedName>
</protein>
<sequence length="67" mass="7751">MFDEEEILEMKRQKTDCSIENAMDIVNSPLANQNPDIMVTEITTPIDIAREQVEPGEPTRKRKLFDD</sequence>
<reference evidence="1 2" key="1">
    <citation type="submission" date="2020-06" db="EMBL/GenBank/DDBJ databases">
        <title>Transcriptomic and genomic resources for Thalictrum thalictroides and T. hernandezii: Facilitating candidate gene discovery in an emerging model plant lineage.</title>
        <authorList>
            <person name="Arias T."/>
            <person name="Riano-Pachon D.M."/>
            <person name="Di Stilio V.S."/>
        </authorList>
    </citation>
    <scope>NUCLEOTIDE SEQUENCE [LARGE SCALE GENOMIC DNA]</scope>
    <source>
        <strain evidence="2">cv. WT478/WT964</strain>
        <tissue evidence="1">Leaves</tissue>
    </source>
</reference>
<comment type="caution">
    <text evidence="1">The sequence shown here is derived from an EMBL/GenBank/DDBJ whole genome shotgun (WGS) entry which is preliminary data.</text>
</comment>
<name>A0A7J6W629_THATH</name>
<accession>A0A7J6W629</accession>
<keyword evidence="2" id="KW-1185">Reference proteome</keyword>
<proteinExistence type="predicted"/>